<evidence type="ECO:0000256" key="5">
    <source>
        <dbReference type="ARBA" id="ARBA00023136"/>
    </source>
</evidence>
<sequence length="475" mass="51794">MTLTQLLIVLRARWISFVVVLACAAALAVAANLLLPKRYSATAMVVLDVKSPDPIAGVVLPGANTSGYMATQADVFRSERVAQRAARELGMDKDADLQRMWRDVTQGVGDYNSWLADVLLRGLDVRPGRESNVLAVTYTTADPRNAARIANAFVSAYVGTTLDLRTEPAKQYSNFFDERAKHARDALESAQGKLSAYQQQKGLMATDEKYDVENARLTELSTQLVALQAVASESAGRQGQMGGNPNQMSEVLNNALISSLKGDLARQEAKLDEMSSKFGDQHPQVLEAKASIAQIKQKIDTEVRRVSGSVTANNSVNQQRLAQLRTSIEEQRAKMMFLKGQRDEAAVLMRDVENAQRNYDAVQARMSQTALESQTTQTNVSVLKNASMPLDPSSPRTKLNLAIALVVGTLLAVGVVIVRETLDQRLRTEADVIAYLRQPLLGSLPVDNRARPNGRLRLGLSKAGMFGGGMPRLAK</sequence>
<dbReference type="NCBIfam" id="TIGR03017">
    <property type="entry name" value="EpsF"/>
    <property type="match status" value="1"/>
</dbReference>
<evidence type="ECO:0000256" key="1">
    <source>
        <dbReference type="ARBA" id="ARBA00004651"/>
    </source>
</evidence>
<keyword evidence="3" id="KW-0812">Transmembrane</keyword>
<evidence type="ECO:0000313" key="9">
    <source>
        <dbReference type="Proteomes" id="UP000193427"/>
    </source>
</evidence>
<keyword evidence="9" id="KW-1185">Reference proteome</keyword>
<dbReference type="KEGG" id="rgu:A4W93_23245"/>
<feature type="domain" description="Polysaccharide chain length determinant N-terminal" evidence="6">
    <location>
        <begin position="2"/>
        <end position="89"/>
    </location>
</feature>
<dbReference type="GO" id="GO:0005886">
    <property type="term" value="C:plasma membrane"/>
    <property type="evidence" value="ECO:0007669"/>
    <property type="project" value="UniProtKB-SubCell"/>
</dbReference>
<dbReference type="GO" id="GO:0004713">
    <property type="term" value="F:protein tyrosine kinase activity"/>
    <property type="evidence" value="ECO:0007669"/>
    <property type="project" value="TreeGrafter"/>
</dbReference>
<dbReference type="InterPro" id="IPR050445">
    <property type="entry name" value="Bact_polysacc_biosynth/exp"/>
</dbReference>
<dbReference type="InterPro" id="IPR032807">
    <property type="entry name" value="GNVR"/>
</dbReference>
<dbReference type="Proteomes" id="UP000193427">
    <property type="component" value="Chromosome"/>
</dbReference>
<evidence type="ECO:0000259" key="7">
    <source>
        <dbReference type="Pfam" id="PF13807"/>
    </source>
</evidence>
<dbReference type="STRING" id="946333.A4W93_23245"/>
<accession>A0A1W6LEB6</accession>
<protein>
    <submittedName>
        <fullName evidence="8">Chain-length determining protein</fullName>
    </submittedName>
</protein>
<dbReference type="AlphaFoldDB" id="A0A1W6LEB6"/>
<dbReference type="EMBL" id="CP015118">
    <property type="protein sequence ID" value="ARN22590.1"/>
    <property type="molecule type" value="Genomic_DNA"/>
</dbReference>
<evidence type="ECO:0000256" key="2">
    <source>
        <dbReference type="ARBA" id="ARBA00022475"/>
    </source>
</evidence>
<evidence type="ECO:0000256" key="4">
    <source>
        <dbReference type="ARBA" id="ARBA00022989"/>
    </source>
</evidence>
<keyword evidence="5" id="KW-0472">Membrane</keyword>
<gene>
    <name evidence="8" type="ORF">A4W93_23245</name>
</gene>
<dbReference type="PANTHER" id="PTHR32309:SF13">
    <property type="entry name" value="FERRIC ENTEROBACTIN TRANSPORT PROTEIN FEPE"/>
    <property type="match status" value="1"/>
</dbReference>
<evidence type="ECO:0000259" key="6">
    <source>
        <dbReference type="Pfam" id="PF02706"/>
    </source>
</evidence>
<dbReference type="Pfam" id="PF13807">
    <property type="entry name" value="GNVR"/>
    <property type="match status" value="1"/>
</dbReference>
<organism evidence="8 9">
    <name type="scientific">Piscinibacter gummiphilus</name>
    <dbReference type="NCBI Taxonomy" id="946333"/>
    <lineage>
        <taxon>Bacteria</taxon>
        <taxon>Pseudomonadati</taxon>
        <taxon>Pseudomonadota</taxon>
        <taxon>Betaproteobacteria</taxon>
        <taxon>Burkholderiales</taxon>
        <taxon>Sphaerotilaceae</taxon>
        <taxon>Piscinibacter</taxon>
    </lineage>
</organism>
<keyword evidence="2" id="KW-1003">Cell membrane</keyword>
<evidence type="ECO:0000313" key="8">
    <source>
        <dbReference type="EMBL" id="ARN22590.1"/>
    </source>
</evidence>
<dbReference type="OrthoDB" id="8559110at2"/>
<reference evidence="8 9" key="1">
    <citation type="submission" date="2016-04" db="EMBL/GenBank/DDBJ databases">
        <title>Complete genome sequence of natural rubber-degrading, novel Gram-negative bacterium, Rhizobacter gummiphilus strain NS21.</title>
        <authorList>
            <person name="Tabata M."/>
            <person name="Kasai D."/>
            <person name="Fukuda M."/>
        </authorList>
    </citation>
    <scope>NUCLEOTIDE SEQUENCE [LARGE SCALE GENOMIC DNA]</scope>
    <source>
        <strain evidence="8 9">NS21</strain>
    </source>
</reference>
<feature type="domain" description="Tyrosine-protein kinase G-rich" evidence="7">
    <location>
        <begin position="348"/>
        <end position="420"/>
    </location>
</feature>
<keyword evidence="4" id="KW-1133">Transmembrane helix</keyword>
<dbReference type="PANTHER" id="PTHR32309">
    <property type="entry name" value="TYROSINE-PROTEIN KINASE"/>
    <property type="match status" value="1"/>
</dbReference>
<dbReference type="InterPro" id="IPR017468">
    <property type="entry name" value="Chain_len_reg_EpsF"/>
</dbReference>
<dbReference type="InterPro" id="IPR003856">
    <property type="entry name" value="LPS_length_determ_N"/>
</dbReference>
<evidence type="ECO:0000256" key="3">
    <source>
        <dbReference type="ARBA" id="ARBA00022692"/>
    </source>
</evidence>
<name>A0A1W6LEB6_9BURK</name>
<proteinExistence type="predicted"/>
<dbReference type="Pfam" id="PF02706">
    <property type="entry name" value="Wzz"/>
    <property type="match status" value="1"/>
</dbReference>
<comment type="subcellular location">
    <subcellularLocation>
        <location evidence="1">Cell membrane</location>
        <topology evidence="1">Multi-pass membrane protein</topology>
    </subcellularLocation>
</comment>
<dbReference type="RefSeq" id="WP_085752895.1">
    <property type="nucleotide sequence ID" value="NZ_BSPR01000018.1"/>
</dbReference>